<dbReference type="Pfam" id="PF16793">
    <property type="entry name" value="RepB_primase"/>
    <property type="match status" value="1"/>
</dbReference>
<sequence length="307" mass="34727">MTALDVPRFEVGIREAKTGQMMNREWSRAELEQSAAWLKRMNAKGNDVYIRPAGEHGLVLVDDLKPQALERMKAEGFAPAATIETSPGNYQAWVKLSDKPLSADVRRIAAQGLAKQYGGDSRHYGRLAGFTNQKPQHARDGRQPYVLAHDCPGKAARSAPSYLERIEQHLDRAAAQQEREKRLEALETAKPGGYGSQYDPVKEYQRQAQRLMQRYGKEADFSRLDWMIATDMAKSGRFTAQDIEKGILECSPHVESRKAGHVEDYARRTAANAWAAPEVQAHRQEQEQERERQAQRSRDRDGPGMIR</sequence>
<feature type="domain" description="RepB/MobA-like C-terminal" evidence="3">
    <location>
        <begin position="220"/>
        <end position="273"/>
    </location>
</feature>
<dbReference type="Gene3D" id="3.30.70.1790">
    <property type="entry name" value="RepB DNA-primase, N-terminal domain"/>
    <property type="match status" value="1"/>
</dbReference>
<feature type="compositionally biased region" description="Basic and acidic residues" evidence="1">
    <location>
        <begin position="280"/>
        <end position="307"/>
    </location>
</feature>
<keyword evidence="4" id="KW-0614">Plasmid</keyword>
<dbReference type="AlphaFoldDB" id="A0A7H9BNH0"/>
<dbReference type="EMBL" id="CP058628">
    <property type="protein sequence ID" value="QLG90042.1"/>
    <property type="molecule type" value="Genomic_DNA"/>
</dbReference>
<evidence type="ECO:0000313" key="7">
    <source>
        <dbReference type="Proteomes" id="UP000509597"/>
    </source>
</evidence>
<dbReference type="GO" id="GO:0016853">
    <property type="term" value="F:isomerase activity"/>
    <property type="evidence" value="ECO:0007669"/>
    <property type="project" value="UniProtKB-KW"/>
</dbReference>
<evidence type="ECO:0000256" key="1">
    <source>
        <dbReference type="SAM" id="MobiDB-lite"/>
    </source>
</evidence>
<dbReference type="KEGG" id="chiz:HQ393_16940"/>
<dbReference type="Gene3D" id="3.30.1490.240">
    <property type="entry name" value="RepB DNA-primase, N-terminal domain"/>
    <property type="match status" value="1"/>
</dbReference>
<dbReference type="KEGG" id="chiz:HQ393_16840"/>
<accession>A0A7H9BNH0</accession>
<gene>
    <name evidence="4" type="ORF">HQ393_16840</name>
    <name evidence="5" type="ORF">HQ393_16940</name>
    <name evidence="6" type="ORF">HQ393_17040</name>
</gene>
<evidence type="ECO:0000313" key="4">
    <source>
        <dbReference type="EMBL" id="QLG90032.1"/>
    </source>
</evidence>
<geneLocation type="plasmid" evidence="4 7">
    <name>unnamed2</name>
</geneLocation>
<keyword evidence="7" id="KW-1185">Reference proteome</keyword>
<dbReference type="Gene3D" id="1.10.1240.50">
    <property type="match status" value="1"/>
</dbReference>
<dbReference type="InterPro" id="IPR039459">
    <property type="entry name" value="RepB-like_DNA_primase_dom"/>
</dbReference>
<evidence type="ECO:0000313" key="6">
    <source>
        <dbReference type="EMBL" id="QLG90042.1"/>
    </source>
</evidence>
<evidence type="ECO:0000259" key="2">
    <source>
        <dbReference type="Pfam" id="PF16793"/>
    </source>
</evidence>
<keyword evidence="4" id="KW-0413">Isomerase</keyword>
<evidence type="ECO:0000259" key="3">
    <source>
        <dbReference type="Pfam" id="PF22448"/>
    </source>
</evidence>
<proteinExistence type="predicted"/>
<feature type="region of interest" description="Disordered" evidence="1">
    <location>
        <begin position="273"/>
        <end position="307"/>
    </location>
</feature>
<dbReference type="EMBL" id="CP058628">
    <property type="protein sequence ID" value="QLG90037.1"/>
    <property type="molecule type" value="Genomic_DNA"/>
</dbReference>
<dbReference type="InterPro" id="IPR054366">
    <property type="entry name" value="RepB/MobA-like_C"/>
</dbReference>
<name>A0A7H9BNH0_9NEIS</name>
<dbReference type="Proteomes" id="UP000509597">
    <property type="component" value="Plasmid unnamed2"/>
</dbReference>
<reference evidence="4 7" key="1">
    <citation type="submission" date="2020-07" db="EMBL/GenBank/DDBJ databases">
        <title>Complete genome sequence of Chitinibacter sp. 2T18.</title>
        <authorList>
            <person name="Bae J.-W."/>
            <person name="Choi J.-W."/>
        </authorList>
    </citation>
    <scope>NUCLEOTIDE SEQUENCE [LARGE SCALE GENOMIC DNA]</scope>
    <source>
        <strain evidence="4 7">2T18</strain>
        <plasmid evidence="4 7">unnamed2</plasmid>
    </source>
</reference>
<dbReference type="EMBL" id="CP058628">
    <property type="protein sequence ID" value="QLG90032.1"/>
    <property type="molecule type" value="Genomic_DNA"/>
</dbReference>
<feature type="domain" description="RepB-like DNA primase" evidence="2">
    <location>
        <begin position="4"/>
        <end position="146"/>
    </location>
</feature>
<dbReference type="KEGG" id="chiz:HQ393_17040"/>
<organism evidence="4 7">
    <name type="scientific">Chitinibacter bivalviorum</name>
    <dbReference type="NCBI Taxonomy" id="2739434"/>
    <lineage>
        <taxon>Bacteria</taxon>
        <taxon>Pseudomonadati</taxon>
        <taxon>Pseudomonadota</taxon>
        <taxon>Betaproteobacteria</taxon>
        <taxon>Neisseriales</taxon>
        <taxon>Chitinibacteraceae</taxon>
        <taxon>Chitinibacter</taxon>
    </lineage>
</organism>
<evidence type="ECO:0000313" key="5">
    <source>
        <dbReference type="EMBL" id="QLG90037.1"/>
    </source>
</evidence>
<protein>
    <submittedName>
        <fullName evidence="4">DNA topoisomerase</fullName>
    </submittedName>
</protein>
<dbReference type="Pfam" id="PF22448">
    <property type="entry name" value="RepB_primase_C"/>
    <property type="match status" value="1"/>
</dbReference>